<accession>A0A9Q1QLG4</accession>
<dbReference type="Gene3D" id="2.60.60.20">
    <property type="entry name" value="PLAT/LH2 domain"/>
    <property type="match status" value="1"/>
</dbReference>
<dbReference type="OrthoDB" id="5322100at2759"/>
<sequence>MEAKRLGFAKIAIFLSFTLPVIITSSDECVHAVCIRTGSIILGGTESTISLALFDQYGTGLNISDLSSWGGLMGPDHSYFDRSTLDIFSGSGPCLSGPICSMRLSSDGSGPHHGWYCNYVEVTSTGAYAPCNRRLLTVEKWLALDTPPYELTTTRDDCLYAQRQHGSPRSVCMP</sequence>
<comment type="caution">
    <text evidence="4">The sequence shown here is derived from an EMBL/GenBank/DDBJ whole genome shotgun (WGS) entry which is preliminary data.</text>
</comment>
<dbReference type="AlphaFoldDB" id="A0A9Q1QLG4"/>
<proteinExistence type="predicted"/>
<reference evidence="4" key="1">
    <citation type="submission" date="2022-04" db="EMBL/GenBank/DDBJ databases">
        <title>Carnegiea gigantea Genome sequencing and assembly v2.</title>
        <authorList>
            <person name="Copetti D."/>
            <person name="Sanderson M.J."/>
            <person name="Burquez A."/>
            <person name="Wojciechowski M.F."/>
        </authorList>
    </citation>
    <scope>NUCLEOTIDE SEQUENCE</scope>
    <source>
        <strain evidence="4">SGP5-SGP5p</strain>
        <tissue evidence="4">Aerial part</tissue>
    </source>
</reference>
<dbReference type="InterPro" id="IPR036392">
    <property type="entry name" value="PLAT/LH2_dom_sf"/>
</dbReference>
<dbReference type="InterPro" id="IPR010417">
    <property type="entry name" value="Embryo-specific_ATS3"/>
</dbReference>
<comment type="caution">
    <text evidence="1">Lacks conserved residue(s) required for the propagation of feature annotation.</text>
</comment>
<evidence type="ECO:0000313" key="5">
    <source>
        <dbReference type="Proteomes" id="UP001153076"/>
    </source>
</evidence>
<organism evidence="4 5">
    <name type="scientific">Carnegiea gigantea</name>
    <dbReference type="NCBI Taxonomy" id="171969"/>
    <lineage>
        <taxon>Eukaryota</taxon>
        <taxon>Viridiplantae</taxon>
        <taxon>Streptophyta</taxon>
        <taxon>Embryophyta</taxon>
        <taxon>Tracheophyta</taxon>
        <taxon>Spermatophyta</taxon>
        <taxon>Magnoliopsida</taxon>
        <taxon>eudicotyledons</taxon>
        <taxon>Gunneridae</taxon>
        <taxon>Pentapetalae</taxon>
        <taxon>Caryophyllales</taxon>
        <taxon>Cactineae</taxon>
        <taxon>Cactaceae</taxon>
        <taxon>Cactoideae</taxon>
        <taxon>Echinocereeae</taxon>
        <taxon>Carnegiea</taxon>
    </lineage>
</organism>
<name>A0A9Q1QLG4_9CARY</name>
<dbReference type="Proteomes" id="UP001153076">
    <property type="component" value="Unassembled WGS sequence"/>
</dbReference>
<feature type="chain" id="PRO_5040393399" description="PLAT domain-containing protein" evidence="2">
    <location>
        <begin position="27"/>
        <end position="174"/>
    </location>
</feature>
<evidence type="ECO:0000256" key="2">
    <source>
        <dbReference type="SAM" id="SignalP"/>
    </source>
</evidence>
<feature type="signal peptide" evidence="2">
    <location>
        <begin position="1"/>
        <end position="26"/>
    </location>
</feature>
<dbReference type="EMBL" id="JAKOGI010000051">
    <property type="protein sequence ID" value="KAJ8446667.1"/>
    <property type="molecule type" value="Genomic_DNA"/>
</dbReference>
<keyword evidence="5" id="KW-1185">Reference proteome</keyword>
<dbReference type="PROSITE" id="PS50095">
    <property type="entry name" value="PLAT"/>
    <property type="match status" value="1"/>
</dbReference>
<dbReference type="SUPFAM" id="SSF49723">
    <property type="entry name" value="Lipase/lipooxygenase domain (PLAT/LH2 domain)"/>
    <property type="match status" value="1"/>
</dbReference>
<keyword evidence="2" id="KW-0732">Signal</keyword>
<evidence type="ECO:0000256" key="1">
    <source>
        <dbReference type="PROSITE-ProRule" id="PRU00152"/>
    </source>
</evidence>
<dbReference type="PANTHER" id="PTHR31718:SF0">
    <property type="entry name" value="PLAT DOMAIN-CONTAINING PROTEIN 2"/>
    <property type="match status" value="1"/>
</dbReference>
<gene>
    <name evidence="4" type="ORF">Cgig2_002829</name>
</gene>
<evidence type="ECO:0000313" key="4">
    <source>
        <dbReference type="EMBL" id="KAJ8446667.1"/>
    </source>
</evidence>
<protein>
    <recommendedName>
        <fullName evidence="3">PLAT domain-containing protein</fullName>
    </recommendedName>
</protein>
<dbReference type="InterPro" id="IPR001024">
    <property type="entry name" value="PLAT/LH2_dom"/>
</dbReference>
<evidence type="ECO:0000259" key="3">
    <source>
        <dbReference type="PROSITE" id="PS50095"/>
    </source>
</evidence>
<dbReference type="PANTHER" id="PTHR31718">
    <property type="entry name" value="PLAT DOMAIN-CONTAINING PROTEIN"/>
    <property type="match status" value="1"/>
</dbReference>
<dbReference type="Pfam" id="PF06232">
    <property type="entry name" value="ATS3"/>
    <property type="match status" value="1"/>
</dbReference>
<feature type="domain" description="PLAT" evidence="3">
    <location>
        <begin position="29"/>
        <end position="156"/>
    </location>
</feature>